<keyword evidence="11" id="KW-1185">Reference proteome</keyword>
<comment type="caution">
    <text evidence="10">The sequence shown here is derived from an EMBL/GenBank/DDBJ whole genome shotgun (WGS) entry which is preliminary data.</text>
</comment>
<evidence type="ECO:0000256" key="8">
    <source>
        <dbReference type="ARBA" id="ARBA00023235"/>
    </source>
</evidence>
<evidence type="ECO:0000256" key="7">
    <source>
        <dbReference type="ARBA" id="ARBA00023140"/>
    </source>
</evidence>
<keyword evidence="5" id="KW-0007">Acetylation</keyword>
<evidence type="ECO:0000256" key="5">
    <source>
        <dbReference type="ARBA" id="ARBA00022990"/>
    </source>
</evidence>
<dbReference type="OrthoDB" id="14970at2759"/>
<evidence type="ECO:0000256" key="6">
    <source>
        <dbReference type="ARBA" id="ARBA00023098"/>
    </source>
</evidence>
<dbReference type="EMBL" id="LBBL01000094">
    <property type="protein sequence ID" value="KKF95450.1"/>
    <property type="molecule type" value="Genomic_DNA"/>
</dbReference>
<evidence type="ECO:0000256" key="1">
    <source>
        <dbReference type="ARBA" id="ARBA00004275"/>
    </source>
</evidence>
<name>A0A0F8B4W6_CERFI</name>
<comment type="pathway">
    <text evidence="2">Lipid metabolism; fatty acid beta-oxidation.</text>
</comment>
<dbReference type="UniPathway" id="UPA00659"/>
<dbReference type="Gene3D" id="1.10.12.10">
    <property type="entry name" value="Lyase 2-enoyl-coa Hydratase, Chain A, domain 2"/>
    <property type="match status" value="1"/>
</dbReference>
<dbReference type="Pfam" id="PF00378">
    <property type="entry name" value="ECH_1"/>
    <property type="match status" value="1"/>
</dbReference>
<dbReference type="CDD" id="cd06558">
    <property type="entry name" value="crotonase-like"/>
    <property type="match status" value="1"/>
</dbReference>
<keyword evidence="7" id="KW-0576">Peroxisome</keyword>
<dbReference type="InterPro" id="IPR014748">
    <property type="entry name" value="Enoyl-CoA_hydra_C"/>
</dbReference>
<dbReference type="GO" id="GO:0051750">
    <property type="term" value="F:delta(3,5)-delta(2,4)-dienoyl-CoA isomerase activity"/>
    <property type="evidence" value="ECO:0007669"/>
    <property type="project" value="TreeGrafter"/>
</dbReference>
<accession>A0A0F8B4W6</accession>
<reference evidence="10 11" key="1">
    <citation type="submission" date="2015-04" db="EMBL/GenBank/DDBJ databases">
        <title>Genome sequence of Ceratocystis platani, a major pathogen of plane trees.</title>
        <authorList>
            <person name="Belbahri L."/>
        </authorList>
    </citation>
    <scope>NUCLEOTIDE SEQUENCE [LARGE SCALE GENOMIC DNA]</scope>
    <source>
        <strain evidence="10 11">CFO</strain>
    </source>
</reference>
<dbReference type="Proteomes" id="UP000034841">
    <property type="component" value="Unassembled WGS sequence"/>
</dbReference>
<dbReference type="PANTHER" id="PTHR43149">
    <property type="entry name" value="ENOYL-COA HYDRATASE"/>
    <property type="match status" value="1"/>
</dbReference>
<evidence type="ECO:0000256" key="4">
    <source>
        <dbReference type="ARBA" id="ARBA00022832"/>
    </source>
</evidence>
<dbReference type="GO" id="GO:0005777">
    <property type="term" value="C:peroxisome"/>
    <property type="evidence" value="ECO:0007669"/>
    <property type="project" value="UniProtKB-SubCell"/>
</dbReference>
<dbReference type="SUPFAM" id="SSF52096">
    <property type="entry name" value="ClpP/crotonase"/>
    <property type="match status" value="1"/>
</dbReference>
<dbReference type="EC" id="5.3.3.-" evidence="10"/>
<comment type="subcellular location">
    <subcellularLocation>
        <location evidence="1">Peroxisome</location>
    </subcellularLocation>
</comment>
<feature type="compositionally biased region" description="Pro residues" evidence="9">
    <location>
        <begin position="1"/>
        <end position="22"/>
    </location>
</feature>
<evidence type="ECO:0000256" key="9">
    <source>
        <dbReference type="SAM" id="MobiDB-lite"/>
    </source>
</evidence>
<organism evidence="10 11">
    <name type="scientific">Ceratocystis fimbriata f. sp. platani</name>
    <dbReference type="NCBI Taxonomy" id="88771"/>
    <lineage>
        <taxon>Eukaryota</taxon>
        <taxon>Fungi</taxon>
        <taxon>Dikarya</taxon>
        <taxon>Ascomycota</taxon>
        <taxon>Pezizomycotina</taxon>
        <taxon>Sordariomycetes</taxon>
        <taxon>Hypocreomycetidae</taxon>
        <taxon>Microascales</taxon>
        <taxon>Ceratocystidaceae</taxon>
        <taxon>Ceratocystis</taxon>
    </lineage>
</organism>
<dbReference type="InterPro" id="IPR001753">
    <property type="entry name" value="Enoyl-CoA_hydra/iso"/>
</dbReference>
<protein>
    <submittedName>
        <fullName evidence="10">Delta(3 5)-Delta(2 4)-dienoyl-CoA isomerase mitochondrial</fullName>
        <ecNumber evidence="10">5.3.3.-</ecNumber>
    </submittedName>
</protein>
<keyword evidence="6" id="KW-0443">Lipid metabolism</keyword>
<evidence type="ECO:0000313" key="11">
    <source>
        <dbReference type="Proteomes" id="UP000034841"/>
    </source>
</evidence>
<sequence length="309" mass="33135">MASNAPPPPPSGSGPLSPPGPRPVMLSEEPFAGYEDYEFFRVTQPNLFVAHVEIHRPSKHNAFSEPVWLEFGSIFRRLARDPNVRSVVLSGAGERAFTSGLDVKAATEGPLAGLDGQDVARAATVLRGHIGEFQDCISSMDTVGKPVVAVLHGICVGLGIDIACCADVRFCTTDVRFAVKEVDIGMAADIGSLARLPKIVGSQSWVREVCFTARDFGAEEAERVGFVSKVCLSKSEALVQAIGLATLIAEKSPVAVQGTKEILQHARDHSVEDNLRFTAVWNGAALQSSDFKSSLLSGFTKKKPKFEKL</sequence>
<dbReference type="InterPro" id="IPR029045">
    <property type="entry name" value="ClpP/crotonase-like_dom_sf"/>
</dbReference>
<dbReference type="InterPro" id="IPR045002">
    <property type="entry name" value="Ech1-like"/>
</dbReference>
<comment type="similarity">
    <text evidence="3">Belongs to the enoyl-CoA hydratase/isomerase family.</text>
</comment>
<dbReference type="GO" id="GO:0005739">
    <property type="term" value="C:mitochondrion"/>
    <property type="evidence" value="ECO:0007669"/>
    <property type="project" value="TreeGrafter"/>
</dbReference>
<evidence type="ECO:0000313" key="10">
    <source>
        <dbReference type="EMBL" id="KKF95450.1"/>
    </source>
</evidence>
<keyword evidence="4" id="KW-0276">Fatty acid metabolism</keyword>
<evidence type="ECO:0000256" key="3">
    <source>
        <dbReference type="ARBA" id="ARBA00005254"/>
    </source>
</evidence>
<dbReference type="Gene3D" id="3.90.226.10">
    <property type="entry name" value="2-enoyl-CoA Hydratase, Chain A, domain 1"/>
    <property type="match status" value="1"/>
</dbReference>
<dbReference type="GO" id="GO:0006635">
    <property type="term" value="P:fatty acid beta-oxidation"/>
    <property type="evidence" value="ECO:0007669"/>
    <property type="project" value="UniProtKB-UniPathway"/>
</dbReference>
<keyword evidence="8 10" id="KW-0413">Isomerase</keyword>
<dbReference type="FunFam" id="3.90.226.10:FF:000024">
    <property type="entry name" value="Delta3,5-delta2,4-dienoyl-CoA isomerase"/>
    <property type="match status" value="1"/>
</dbReference>
<dbReference type="FunFam" id="1.10.12.10:FF:000004">
    <property type="entry name" value="Delta3,5-delta2,4-dienoyl-CoA isomerase"/>
    <property type="match status" value="1"/>
</dbReference>
<gene>
    <name evidence="10" type="primary">Ech1</name>
    <name evidence="10" type="ORF">CFO_g2180</name>
</gene>
<proteinExistence type="inferred from homology"/>
<evidence type="ECO:0000256" key="2">
    <source>
        <dbReference type="ARBA" id="ARBA00005005"/>
    </source>
</evidence>
<dbReference type="PANTHER" id="PTHR43149:SF1">
    <property type="entry name" value="DELTA(3,5)-DELTA(2,4)-DIENOYL-COA ISOMERASE, MITOCHONDRIAL"/>
    <property type="match status" value="1"/>
</dbReference>
<dbReference type="AlphaFoldDB" id="A0A0F8B4W6"/>
<feature type="region of interest" description="Disordered" evidence="9">
    <location>
        <begin position="1"/>
        <end position="25"/>
    </location>
</feature>